<accession>A0ABV6T9T5</accession>
<gene>
    <name evidence="1" type="ORF">ACFH04_02205</name>
</gene>
<name>A0ABV6T9T5_9ACTN</name>
<organism evidence="1 2">
    <name type="scientific">Streptomyces noboritoensis</name>
    <dbReference type="NCBI Taxonomy" id="67337"/>
    <lineage>
        <taxon>Bacteria</taxon>
        <taxon>Bacillati</taxon>
        <taxon>Actinomycetota</taxon>
        <taxon>Actinomycetes</taxon>
        <taxon>Kitasatosporales</taxon>
        <taxon>Streptomycetaceae</taxon>
        <taxon>Streptomyces</taxon>
    </lineage>
</organism>
<evidence type="ECO:0000313" key="2">
    <source>
        <dbReference type="Proteomes" id="UP001589887"/>
    </source>
</evidence>
<dbReference type="Proteomes" id="UP001589887">
    <property type="component" value="Unassembled WGS sequence"/>
</dbReference>
<comment type="caution">
    <text evidence="1">The sequence shown here is derived from an EMBL/GenBank/DDBJ whole genome shotgun (WGS) entry which is preliminary data.</text>
</comment>
<dbReference type="EMBL" id="JBHMQV010000001">
    <property type="protein sequence ID" value="MFC0842547.1"/>
    <property type="molecule type" value="Genomic_DNA"/>
</dbReference>
<sequence length="41" mass="4564">MPIGPSALPAPPDGFEETLREAHQDVPVSRYELWAGWLSSR</sequence>
<keyword evidence="2" id="KW-1185">Reference proteome</keyword>
<protein>
    <submittedName>
        <fullName evidence="1">Uncharacterized protein</fullName>
    </submittedName>
</protein>
<evidence type="ECO:0000313" key="1">
    <source>
        <dbReference type="EMBL" id="MFC0842547.1"/>
    </source>
</evidence>
<proteinExistence type="predicted"/>
<reference evidence="1 2" key="1">
    <citation type="submission" date="2024-09" db="EMBL/GenBank/DDBJ databases">
        <authorList>
            <person name="Sun Q."/>
            <person name="Mori K."/>
        </authorList>
    </citation>
    <scope>NUCLEOTIDE SEQUENCE [LARGE SCALE GENOMIC DNA]</scope>
    <source>
        <strain evidence="1 2">JCM 4557</strain>
    </source>
</reference>
<dbReference type="RefSeq" id="WP_394316388.1">
    <property type="nucleotide sequence ID" value="NZ_JBHMQV010000001.1"/>
</dbReference>